<organism evidence="7 8">
    <name type="scientific">Candidatus Falkowbacteria bacterium RIFOXYA2_FULL_47_19</name>
    <dbReference type="NCBI Taxonomy" id="1797994"/>
    <lineage>
        <taxon>Bacteria</taxon>
        <taxon>Candidatus Falkowiibacteriota</taxon>
    </lineage>
</organism>
<dbReference type="PRINTS" id="PR00813">
    <property type="entry name" value="BCTERIALGSPG"/>
</dbReference>
<accession>A0A1F5SJM3</accession>
<sequence>MRNNKGFTLIELLVVIAIIGLLSSLAVVSLNNARQKARDARIKSDLKQVSTALELAYSEDEEYPVGDGACGGGSGRIMVPNLIATADPMCCGNGNPIISLTGESVLQALPCHPVTGSSYYFEGTAAGDSYCIAGELYDGTYFACSNGSCFDNGANNCTEL</sequence>
<evidence type="ECO:0000313" key="8">
    <source>
        <dbReference type="Proteomes" id="UP000178367"/>
    </source>
</evidence>
<keyword evidence="4 6" id="KW-1133">Transmembrane helix</keyword>
<dbReference type="NCBIfam" id="TIGR02532">
    <property type="entry name" value="IV_pilin_GFxxxE"/>
    <property type="match status" value="1"/>
</dbReference>
<evidence type="ECO:0000256" key="3">
    <source>
        <dbReference type="ARBA" id="ARBA00022692"/>
    </source>
</evidence>
<evidence type="ECO:0000256" key="2">
    <source>
        <dbReference type="ARBA" id="ARBA00022481"/>
    </source>
</evidence>
<dbReference type="EMBL" id="MFGB01000014">
    <property type="protein sequence ID" value="OGF26736.1"/>
    <property type="molecule type" value="Genomic_DNA"/>
</dbReference>
<dbReference type="GO" id="GO:0015628">
    <property type="term" value="P:protein secretion by the type II secretion system"/>
    <property type="evidence" value="ECO:0007669"/>
    <property type="project" value="InterPro"/>
</dbReference>
<comment type="caution">
    <text evidence="7">The sequence shown here is derived from an EMBL/GenBank/DDBJ whole genome shotgun (WGS) entry which is preliminary data.</text>
</comment>
<dbReference type="STRING" id="1797994.A2227_06445"/>
<keyword evidence="3 6" id="KW-0812">Transmembrane</keyword>
<dbReference type="PANTHER" id="PTHR30093:SF44">
    <property type="entry name" value="TYPE II SECRETION SYSTEM CORE PROTEIN G"/>
    <property type="match status" value="1"/>
</dbReference>
<keyword evidence="2" id="KW-0488">Methylation</keyword>
<dbReference type="InterPro" id="IPR012902">
    <property type="entry name" value="N_methyl_site"/>
</dbReference>
<feature type="transmembrane region" description="Helical" evidence="6">
    <location>
        <begin position="12"/>
        <end position="33"/>
    </location>
</feature>
<keyword evidence="5 6" id="KW-0472">Membrane</keyword>
<dbReference type="PANTHER" id="PTHR30093">
    <property type="entry name" value="GENERAL SECRETION PATHWAY PROTEIN G"/>
    <property type="match status" value="1"/>
</dbReference>
<proteinExistence type="predicted"/>
<dbReference type="AlphaFoldDB" id="A0A1F5SJM3"/>
<evidence type="ECO:0008006" key="9">
    <source>
        <dbReference type="Google" id="ProtNLM"/>
    </source>
</evidence>
<dbReference type="Gene3D" id="3.30.700.10">
    <property type="entry name" value="Glycoprotein, Type 4 Pilin"/>
    <property type="match status" value="1"/>
</dbReference>
<protein>
    <recommendedName>
        <fullName evidence="9">Type II secretion system protein GspG C-terminal domain-containing protein</fullName>
    </recommendedName>
</protein>
<gene>
    <name evidence="7" type="ORF">A2227_06445</name>
</gene>
<dbReference type="InterPro" id="IPR000983">
    <property type="entry name" value="Bac_GSPG_pilin"/>
</dbReference>
<dbReference type="GO" id="GO:0016020">
    <property type="term" value="C:membrane"/>
    <property type="evidence" value="ECO:0007669"/>
    <property type="project" value="UniProtKB-SubCell"/>
</dbReference>
<comment type="subcellular location">
    <subcellularLocation>
        <location evidence="1">Membrane</location>
        <topology evidence="1">Single-pass membrane protein</topology>
    </subcellularLocation>
</comment>
<evidence type="ECO:0000313" key="7">
    <source>
        <dbReference type="EMBL" id="OGF26736.1"/>
    </source>
</evidence>
<dbReference type="GO" id="GO:0015627">
    <property type="term" value="C:type II protein secretion system complex"/>
    <property type="evidence" value="ECO:0007669"/>
    <property type="project" value="InterPro"/>
</dbReference>
<evidence type="ECO:0000256" key="6">
    <source>
        <dbReference type="SAM" id="Phobius"/>
    </source>
</evidence>
<dbReference type="Pfam" id="PF07963">
    <property type="entry name" value="N_methyl"/>
    <property type="match status" value="1"/>
</dbReference>
<dbReference type="Proteomes" id="UP000178367">
    <property type="component" value="Unassembled WGS sequence"/>
</dbReference>
<dbReference type="InterPro" id="IPR045584">
    <property type="entry name" value="Pilin-like"/>
</dbReference>
<reference evidence="7 8" key="1">
    <citation type="journal article" date="2016" name="Nat. Commun.">
        <title>Thousands of microbial genomes shed light on interconnected biogeochemical processes in an aquifer system.</title>
        <authorList>
            <person name="Anantharaman K."/>
            <person name="Brown C.T."/>
            <person name="Hug L.A."/>
            <person name="Sharon I."/>
            <person name="Castelle C.J."/>
            <person name="Probst A.J."/>
            <person name="Thomas B.C."/>
            <person name="Singh A."/>
            <person name="Wilkins M.J."/>
            <person name="Karaoz U."/>
            <person name="Brodie E.L."/>
            <person name="Williams K.H."/>
            <person name="Hubbard S.S."/>
            <person name="Banfield J.F."/>
        </authorList>
    </citation>
    <scope>NUCLEOTIDE SEQUENCE [LARGE SCALE GENOMIC DNA]</scope>
</reference>
<dbReference type="PROSITE" id="PS00409">
    <property type="entry name" value="PROKAR_NTER_METHYL"/>
    <property type="match status" value="1"/>
</dbReference>
<name>A0A1F5SJM3_9BACT</name>
<dbReference type="SUPFAM" id="SSF54523">
    <property type="entry name" value="Pili subunits"/>
    <property type="match status" value="1"/>
</dbReference>
<evidence type="ECO:0000256" key="5">
    <source>
        <dbReference type="ARBA" id="ARBA00023136"/>
    </source>
</evidence>
<evidence type="ECO:0000256" key="4">
    <source>
        <dbReference type="ARBA" id="ARBA00022989"/>
    </source>
</evidence>
<evidence type="ECO:0000256" key="1">
    <source>
        <dbReference type="ARBA" id="ARBA00004167"/>
    </source>
</evidence>